<dbReference type="EMBL" id="KR935215">
    <property type="protein sequence ID" value="AKU43241.1"/>
    <property type="molecule type" value="Genomic_DNA"/>
</dbReference>
<proteinExistence type="predicted"/>
<accession>A0A0K1LL51</accession>
<keyword evidence="2" id="KW-1185">Reference proteome</keyword>
<sequence length="101" mass="10582">MLKLTLIWGTVAALGALVYAMPSPEADECSAGRIVSAAQFAVEAQLRDPASASFFEMKSNKGLVFGKVRAQNAFGGYVVNNFVAAVECVNNAAVVRGVTIN</sequence>
<organism evidence="1 2">
    <name type="scientific">Rhodobacter phage RcSpartan</name>
    <dbReference type="NCBI Taxonomy" id="1662331"/>
    <lineage>
        <taxon>Viruses</taxon>
        <taxon>Duplodnaviria</taxon>
        <taxon>Heunggongvirae</taxon>
        <taxon>Uroviricota</taxon>
        <taxon>Caudoviricetes</taxon>
        <taxon>Titanvirus</taxon>
        <taxon>Titanvirus rcspartan</taxon>
    </lineage>
</organism>
<reference evidence="1 2" key="1">
    <citation type="journal article" date="2016" name="Genome Announc.">
        <title>Complete Genome Sequences of Five Bacteriophages That Infect Rhodobacter capsulatus.</title>
        <authorList>
            <person name="Bollivar D.W."/>
            <person name="Bernardoni B."/>
            <person name="Bockman M.R."/>
            <person name="Miller B.M."/>
            <person name="Russell D.A."/>
            <person name="Delesalle V.A."/>
            <person name="Krukonis G.P."/>
            <person name="Hatfull G.F."/>
            <person name="Cross M.R."/>
            <person name="Szewczyk M.M."/>
            <person name="Eppurath A."/>
        </authorList>
    </citation>
    <scope>NUCLEOTIDE SEQUENCE [LARGE SCALE GENOMIC DNA]</scope>
</reference>
<evidence type="ECO:0000313" key="1">
    <source>
        <dbReference type="EMBL" id="AKU43241.1"/>
    </source>
</evidence>
<name>A0A0K1LL51_9CAUD</name>
<protein>
    <submittedName>
        <fullName evidence="1">Uncharacterized protein</fullName>
    </submittedName>
</protein>
<gene>
    <name evidence="1" type="ORF">RCSPARTAN_58</name>
</gene>
<evidence type="ECO:0000313" key="2">
    <source>
        <dbReference type="Proteomes" id="UP000222205"/>
    </source>
</evidence>
<dbReference type="Proteomes" id="UP000222205">
    <property type="component" value="Segment"/>
</dbReference>